<dbReference type="Proteomes" id="UP000018936">
    <property type="component" value="Unassembled WGS sequence"/>
</dbReference>
<dbReference type="AlphaFoldDB" id="V8NGD2"/>
<sequence>MGREEEERKEGRKEESGVPLDTRRKPRADFIFRCAAAVPEIGQLKLAKMNNGRLLPTVAASWGYVTATCDLPTDVLSGHMIHLTTTASGLRTVAKQKGHIVGHKPRLAMEILLLTSHCLRLLALNWAFQNLTLVFGTVFTLSQSPRQVGLEEGVHDFPKVSRSLLSVFSQGRLPLPFSKSESERIEVKFTSGETEPTRDLTFCLTLLDEIAKAGRISQVGLFGVLGGRSRKGNSVGEGRIQQGIVKHGDKLIAAASGFPGRRGCIPEEHETTQFRQYVWEKEGEGSSSLTVPKVYTPWVGVRTTQSQPAMTLTHQQLPGNNV</sequence>
<name>V8NGD2_OPHHA</name>
<keyword evidence="3" id="KW-1185">Reference proteome</keyword>
<proteinExistence type="predicted"/>
<gene>
    <name evidence="2" type="ORF">L345_12912</name>
</gene>
<feature type="non-terminal residue" evidence="2">
    <location>
        <position position="1"/>
    </location>
</feature>
<evidence type="ECO:0000256" key="1">
    <source>
        <dbReference type="SAM" id="MobiDB-lite"/>
    </source>
</evidence>
<organism evidence="2 3">
    <name type="scientific">Ophiophagus hannah</name>
    <name type="common">King cobra</name>
    <name type="synonym">Naja hannah</name>
    <dbReference type="NCBI Taxonomy" id="8665"/>
    <lineage>
        <taxon>Eukaryota</taxon>
        <taxon>Metazoa</taxon>
        <taxon>Chordata</taxon>
        <taxon>Craniata</taxon>
        <taxon>Vertebrata</taxon>
        <taxon>Euteleostomi</taxon>
        <taxon>Lepidosauria</taxon>
        <taxon>Squamata</taxon>
        <taxon>Bifurcata</taxon>
        <taxon>Unidentata</taxon>
        <taxon>Episquamata</taxon>
        <taxon>Toxicofera</taxon>
        <taxon>Serpentes</taxon>
        <taxon>Colubroidea</taxon>
        <taxon>Elapidae</taxon>
        <taxon>Elapinae</taxon>
        <taxon>Ophiophagus</taxon>
    </lineage>
</organism>
<dbReference type="EMBL" id="AZIM01003990">
    <property type="protein sequence ID" value="ETE61339.1"/>
    <property type="molecule type" value="Genomic_DNA"/>
</dbReference>
<feature type="region of interest" description="Disordered" evidence="1">
    <location>
        <begin position="1"/>
        <end position="20"/>
    </location>
</feature>
<reference evidence="2 3" key="1">
    <citation type="journal article" date="2013" name="Proc. Natl. Acad. Sci. U.S.A.">
        <title>The king cobra genome reveals dynamic gene evolution and adaptation in the snake venom system.</title>
        <authorList>
            <person name="Vonk F.J."/>
            <person name="Casewell N.R."/>
            <person name="Henkel C.V."/>
            <person name="Heimberg A.M."/>
            <person name="Jansen H.J."/>
            <person name="McCleary R.J."/>
            <person name="Kerkkamp H.M."/>
            <person name="Vos R.A."/>
            <person name="Guerreiro I."/>
            <person name="Calvete J.J."/>
            <person name="Wuster W."/>
            <person name="Woods A.E."/>
            <person name="Logan J.M."/>
            <person name="Harrison R.A."/>
            <person name="Castoe T.A."/>
            <person name="de Koning A.P."/>
            <person name="Pollock D.D."/>
            <person name="Yandell M."/>
            <person name="Calderon D."/>
            <person name="Renjifo C."/>
            <person name="Currier R.B."/>
            <person name="Salgado D."/>
            <person name="Pla D."/>
            <person name="Sanz L."/>
            <person name="Hyder A.S."/>
            <person name="Ribeiro J.M."/>
            <person name="Arntzen J.W."/>
            <person name="van den Thillart G.E."/>
            <person name="Boetzer M."/>
            <person name="Pirovano W."/>
            <person name="Dirks R.P."/>
            <person name="Spaink H.P."/>
            <person name="Duboule D."/>
            <person name="McGlinn E."/>
            <person name="Kini R.M."/>
            <person name="Richardson M.K."/>
        </authorList>
    </citation>
    <scope>NUCLEOTIDE SEQUENCE</scope>
    <source>
        <tissue evidence="2">Blood</tissue>
    </source>
</reference>
<accession>V8NGD2</accession>
<protein>
    <submittedName>
        <fullName evidence="2">Uncharacterized protein</fullName>
    </submittedName>
</protein>
<evidence type="ECO:0000313" key="3">
    <source>
        <dbReference type="Proteomes" id="UP000018936"/>
    </source>
</evidence>
<evidence type="ECO:0000313" key="2">
    <source>
        <dbReference type="EMBL" id="ETE61339.1"/>
    </source>
</evidence>
<comment type="caution">
    <text evidence="2">The sequence shown here is derived from an EMBL/GenBank/DDBJ whole genome shotgun (WGS) entry which is preliminary data.</text>
</comment>